<reference evidence="2 10" key="3">
    <citation type="journal article" date="2019" name="Nat. Med.">
        <title>A library of human gut bacterial isolates paired with longitudinal multiomics data enables mechanistic microbiome research.</title>
        <authorList>
            <person name="Poyet M."/>
            <person name="Groussin M."/>
            <person name="Gibbons S.M."/>
            <person name="Avila-Pacheco J."/>
            <person name="Jiang X."/>
            <person name="Kearney S.M."/>
            <person name="Perrotta A.R."/>
            <person name="Berdy B."/>
            <person name="Zhao S."/>
            <person name="Lieberman T.D."/>
            <person name="Swanson P.K."/>
            <person name="Smith M."/>
            <person name="Roesemann S."/>
            <person name="Alexander J.E."/>
            <person name="Rich S.A."/>
            <person name="Livny J."/>
            <person name="Vlamakis H."/>
            <person name="Clish C."/>
            <person name="Bullock K."/>
            <person name="Deik A."/>
            <person name="Scott J."/>
            <person name="Pierce K.A."/>
            <person name="Xavier R.J."/>
            <person name="Alm E.J."/>
        </authorList>
    </citation>
    <scope>NUCLEOTIDE SEQUENCE [LARGE SCALE GENOMIC DNA]</scope>
    <source>
        <strain evidence="2 10">BIOML-A1</strain>
    </source>
</reference>
<dbReference type="Proteomes" id="UP000285201">
    <property type="component" value="Unassembled WGS sequence"/>
</dbReference>
<dbReference type="Proteomes" id="UP000481964">
    <property type="component" value="Unassembled WGS sequence"/>
</dbReference>
<evidence type="ECO:0000313" key="2">
    <source>
        <dbReference type="EMBL" id="MSC58001.1"/>
    </source>
</evidence>
<dbReference type="Proteomes" id="UP000284794">
    <property type="component" value="Unassembled WGS sequence"/>
</dbReference>
<evidence type="ECO:0000313" key="3">
    <source>
        <dbReference type="EMBL" id="RHC13005.1"/>
    </source>
</evidence>
<reference evidence="1 6" key="1">
    <citation type="submission" date="2015-09" db="EMBL/GenBank/DDBJ databases">
        <authorList>
            <consortium name="Pathogen Informatics"/>
        </authorList>
    </citation>
    <scope>NUCLEOTIDE SEQUENCE [LARGE SCALE GENOMIC DNA]</scope>
    <source>
        <strain evidence="1 6">2789STDY5834875</strain>
    </source>
</reference>
<sequence length="94" mass="10821">MEEKVRVKRPHRLNMEDRKRIDFTGITDVVSFDPVKVVLESDYGHITIKGEGLHVNRLSVEKGELDLDGRVDSVCYSEAGMKNKQDSFMSRLLR</sequence>
<evidence type="ECO:0000313" key="10">
    <source>
        <dbReference type="Proteomes" id="UP000481964"/>
    </source>
</evidence>
<dbReference type="InterPro" id="IPR038705">
    <property type="entry name" value="YabP_sf"/>
</dbReference>
<dbReference type="OMA" id="QNREKMQ"/>
<evidence type="ECO:0000313" key="5">
    <source>
        <dbReference type="EMBL" id="RHL69265.1"/>
    </source>
</evidence>
<dbReference type="InterPro" id="IPR012504">
    <property type="entry name" value="Spore_YabP"/>
</dbReference>
<accession>A0A174Z7S8</accession>
<dbReference type="GO" id="GO:0030435">
    <property type="term" value="P:sporulation resulting in formation of a cellular spore"/>
    <property type="evidence" value="ECO:0007669"/>
    <property type="project" value="InterPro"/>
</dbReference>
<dbReference type="Proteomes" id="UP000285844">
    <property type="component" value="Unassembled WGS sequence"/>
</dbReference>
<dbReference type="EMBL" id="QSHM01000008">
    <property type="protein sequence ID" value="RHC13005.1"/>
    <property type="molecule type" value="Genomic_DNA"/>
</dbReference>
<dbReference type="GeneID" id="41356523"/>
<evidence type="ECO:0000313" key="9">
    <source>
        <dbReference type="Proteomes" id="UP000285844"/>
    </source>
</evidence>
<gene>
    <name evidence="2" type="primary">yabP</name>
    <name evidence="5" type="ORF">DW007_06940</name>
    <name evidence="4" type="ORF">DW811_09965</name>
    <name evidence="3" type="ORF">DW858_08450</name>
    <name evidence="1" type="ORF">ERS852490_02612</name>
    <name evidence="2" type="ORF">GKE48_11205</name>
</gene>
<dbReference type="EMBL" id="WKRD01000008">
    <property type="protein sequence ID" value="MSC58001.1"/>
    <property type="molecule type" value="Genomic_DNA"/>
</dbReference>
<dbReference type="RefSeq" id="WP_012740095.1">
    <property type="nucleotide sequence ID" value="NZ_CABJMX010000015.1"/>
</dbReference>
<evidence type="ECO:0000313" key="6">
    <source>
        <dbReference type="Proteomes" id="UP000095621"/>
    </source>
</evidence>
<name>A0A174Z7S8_9FIRM</name>
<dbReference type="AlphaFoldDB" id="A0A174Z7S8"/>
<proteinExistence type="predicted"/>
<organism evidence="1 6">
    <name type="scientific">Lachnospira eligens</name>
    <dbReference type="NCBI Taxonomy" id="39485"/>
    <lineage>
        <taxon>Bacteria</taxon>
        <taxon>Bacillati</taxon>
        <taxon>Bacillota</taxon>
        <taxon>Clostridia</taxon>
        <taxon>Lachnospirales</taxon>
        <taxon>Lachnospiraceae</taxon>
        <taxon>Lachnospira</taxon>
    </lineage>
</organism>
<dbReference type="Gene3D" id="2.60.40.2000">
    <property type="match status" value="1"/>
</dbReference>
<dbReference type="EMBL" id="CZBU01000006">
    <property type="protein sequence ID" value="CUQ78960.1"/>
    <property type="molecule type" value="Genomic_DNA"/>
</dbReference>
<dbReference type="EMBL" id="QSIS01000013">
    <property type="protein sequence ID" value="RHD07509.1"/>
    <property type="molecule type" value="Genomic_DNA"/>
</dbReference>
<dbReference type="Pfam" id="PF07873">
    <property type="entry name" value="YabP"/>
    <property type="match status" value="1"/>
</dbReference>
<dbReference type="InterPro" id="IPR022476">
    <property type="entry name" value="Spore_YabP/YqfC"/>
</dbReference>
<dbReference type="NCBIfam" id="TIGR02892">
    <property type="entry name" value="spore_yabP"/>
    <property type="match status" value="1"/>
</dbReference>
<dbReference type="Proteomes" id="UP000095621">
    <property type="component" value="Unassembled WGS sequence"/>
</dbReference>
<reference evidence="7 8" key="2">
    <citation type="submission" date="2018-08" db="EMBL/GenBank/DDBJ databases">
        <title>A genome reference for cultivated species of the human gut microbiota.</title>
        <authorList>
            <person name="Zou Y."/>
            <person name="Xue W."/>
            <person name="Luo G."/>
        </authorList>
    </citation>
    <scope>NUCLEOTIDE SEQUENCE [LARGE SCALE GENOMIC DNA]</scope>
    <source>
        <strain evidence="5 8">AF36-7BH</strain>
        <strain evidence="4 7">AM32-2AC</strain>
        <strain evidence="3 9">AM37-3BH</strain>
    </source>
</reference>
<dbReference type="PIRSF" id="PIRSF011576">
    <property type="entry name" value="YabP"/>
    <property type="match status" value="1"/>
</dbReference>
<dbReference type="OrthoDB" id="9795125at2"/>
<evidence type="ECO:0000313" key="7">
    <source>
        <dbReference type="Proteomes" id="UP000284794"/>
    </source>
</evidence>
<evidence type="ECO:0000313" key="4">
    <source>
        <dbReference type="EMBL" id="RHD07509.1"/>
    </source>
</evidence>
<evidence type="ECO:0000313" key="1">
    <source>
        <dbReference type="EMBL" id="CUQ78960.1"/>
    </source>
</evidence>
<evidence type="ECO:0000313" key="8">
    <source>
        <dbReference type="Proteomes" id="UP000285201"/>
    </source>
</evidence>
<dbReference type="EMBL" id="QROY01000004">
    <property type="protein sequence ID" value="RHL69265.1"/>
    <property type="molecule type" value="Genomic_DNA"/>
</dbReference>
<protein>
    <submittedName>
        <fullName evidence="1">Sporulation protein YabP</fullName>
    </submittedName>
</protein>